<dbReference type="AlphaFoldDB" id="A0A0A9ADC3"/>
<protein>
    <submittedName>
        <fullName evidence="1">Uncharacterized protein</fullName>
    </submittedName>
</protein>
<evidence type="ECO:0000313" key="1">
    <source>
        <dbReference type="EMBL" id="JAD49599.1"/>
    </source>
</evidence>
<accession>A0A0A9ADC3</accession>
<name>A0A0A9ADC3_ARUDO</name>
<reference evidence="1" key="1">
    <citation type="submission" date="2014-09" db="EMBL/GenBank/DDBJ databases">
        <authorList>
            <person name="Magalhaes I.L.F."/>
            <person name="Oliveira U."/>
            <person name="Santos F.R."/>
            <person name="Vidigal T.H.D.A."/>
            <person name="Brescovit A.D."/>
            <person name="Santos A.J."/>
        </authorList>
    </citation>
    <scope>NUCLEOTIDE SEQUENCE</scope>
    <source>
        <tissue evidence="1">Shoot tissue taken approximately 20 cm above the soil surface</tissue>
    </source>
</reference>
<proteinExistence type="predicted"/>
<dbReference type="EMBL" id="GBRH01248296">
    <property type="protein sequence ID" value="JAD49599.1"/>
    <property type="molecule type" value="Transcribed_RNA"/>
</dbReference>
<reference evidence="1" key="2">
    <citation type="journal article" date="2015" name="Data Brief">
        <title>Shoot transcriptome of the giant reed, Arundo donax.</title>
        <authorList>
            <person name="Barrero R.A."/>
            <person name="Guerrero F.D."/>
            <person name="Moolhuijzen P."/>
            <person name="Goolsby J.A."/>
            <person name="Tidwell J."/>
            <person name="Bellgard S.E."/>
            <person name="Bellgard M.I."/>
        </authorList>
    </citation>
    <scope>NUCLEOTIDE SEQUENCE</scope>
    <source>
        <tissue evidence="1">Shoot tissue taken approximately 20 cm above the soil surface</tissue>
    </source>
</reference>
<organism evidence="1">
    <name type="scientific">Arundo donax</name>
    <name type="common">Giant reed</name>
    <name type="synonym">Donax arundinaceus</name>
    <dbReference type="NCBI Taxonomy" id="35708"/>
    <lineage>
        <taxon>Eukaryota</taxon>
        <taxon>Viridiplantae</taxon>
        <taxon>Streptophyta</taxon>
        <taxon>Embryophyta</taxon>
        <taxon>Tracheophyta</taxon>
        <taxon>Spermatophyta</taxon>
        <taxon>Magnoliopsida</taxon>
        <taxon>Liliopsida</taxon>
        <taxon>Poales</taxon>
        <taxon>Poaceae</taxon>
        <taxon>PACMAD clade</taxon>
        <taxon>Arundinoideae</taxon>
        <taxon>Arundineae</taxon>
        <taxon>Arundo</taxon>
    </lineage>
</organism>
<sequence length="29" mass="3180">MKLLVILVFWKSLSKEGNSPGATCKKTLS</sequence>